<evidence type="ECO:0000256" key="5">
    <source>
        <dbReference type="PROSITE-ProRule" id="PRU00288"/>
    </source>
</evidence>
<feature type="region of interest" description="Disordered" evidence="6">
    <location>
        <begin position="136"/>
        <end position="181"/>
    </location>
</feature>
<evidence type="ECO:0000256" key="6">
    <source>
        <dbReference type="SAM" id="MobiDB-lite"/>
    </source>
</evidence>
<dbReference type="InterPro" id="IPR037278">
    <property type="entry name" value="ARFGAP/RecO"/>
</dbReference>
<organism evidence="8 9">
    <name type="scientific">Cylindrobasidium torrendii FP15055 ss-10</name>
    <dbReference type="NCBI Taxonomy" id="1314674"/>
    <lineage>
        <taxon>Eukaryota</taxon>
        <taxon>Fungi</taxon>
        <taxon>Dikarya</taxon>
        <taxon>Basidiomycota</taxon>
        <taxon>Agaricomycotina</taxon>
        <taxon>Agaricomycetes</taxon>
        <taxon>Agaricomycetidae</taxon>
        <taxon>Agaricales</taxon>
        <taxon>Marasmiineae</taxon>
        <taxon>Physalacriaceae</taxon>
        <taxon>Cylindrobasidium</taxon>
    </lineage>
</organism>
<protein>
    <submittedName>
        <fullName evidence="8">ArfGap-domain-containing protein</fullName>
    </submittedName>
</protein>
<name>A0A0D7BHR3_9AGAR</name>
<keyword evidence="1" id="KW-0343">GTPase activation</keyword>
<dbReference type="InterPro" id="IPR001164">
    <property type="entry name" value="ArfGAP_dom"/>
</dbReference>
<evidence type="ECO:0000256" key="3">
    <source>
        <dbReference type="ARBA" id="ARBA00022771"/>
    </source>
</evidence>
<evidence type="ECO:0000256" key="1">
    <source>
        <dbReference type="ARBA" id="ARBA00022468"/>
    </source>
</evidence>
<proteinExistence type="predicted"/>
<dbReference type="STRING" id="1314674.A0A0D7BHR3"/>
<evidence type="ECO:0000256" key="2">
    <source>
        <dbReference type="ARBA" id="ARBA00022723"/>
    </source>
</evidence>
<dbReference type="Pfam" id="PF01412">
    <property type="entry name" value="ArfGap"/>
    <property type="match status" value="1"/>
</dbReference>
<dbReference type="GO" id="GO:0008270">
    <property type="term" value="F:zinc ion binding"/>
    <property type="evidence" value="ECO:0007669"/>
    <property type="project" value="UniProtKB-KW"/>
</dbReference>
<dbReference type="PRINTS" id="PR00405">
    <property type="entry name" value="REVINTRACTNG"/>
</dbReference>
<keyword evidence="3 5" id="KW-0863">Zinc-finger</keyword>
<dbReference type="EMBL" id="KN880479">
    <property type="protein sequence ID" value="KIY69710.1"/>
    <property type="molecule type" value="Genomic_DNA"/>
</dbReference>
<dbReference type="AlphaFoldDB" id="A0A0D7BHR3"/>
<feature type="region of interest" description="Disordered" evidence="6">
    <location>
        <begin position="252"/>
        <end position="314"/>
    </location>
</feature>
<dbReference type="PANTHER" id="PTHR46395">
    <property type="entry name" value="ADP-RIBOSYLATION FACTOR GTPASE-ACTIVATING PROTEIN 1"/>
    <property type="match status" value="1"/>
</dbReference>
<dbReference type="GO" id="GO:0032012">
    <property type="term" value="P:regulation of ARF protein signal transduction"/>
    <property type="evidence" value="ECO:0007669"/>
    <property type="project" value="TreeGrafter"/>
</dbReference>
<evidence type="ECO:0000313" key="9">
    <source>
        <dbReference type="Proteomes" id="UP000054007"/>
    </source>
</evidence>
<dbReference type="PANTHER" id="PTHR46395:SF1">
    <property type="entry name" value="ADP-RIBOSYLATION FACTOR GTPASE-ACTIVATING PROTEIN 1"/>
    <property type="match status" value="1"/>
</dbReference>
<dbReference type="PROSITE" id="PS50115">
    <property type="entry name" value="ARFGAP"/>
    <property type="match status" value="1"/>
</dbReference>
<keyword evidence="4" id="KW-0862">Zinc</keyword>
<accession>A0A0D7BHR3</accession>
<evidence type="ECO:0000313" key="8">
    <source>
        <dbReference type="EMBL" id="KIY69710.1"/>
    </source>
</evidence>
<keyword evidence="2" id="KW-0479">Metal-binding</keyword>
<dbReference type="GO" id="GO:0000139">
    <property type="term" value="C:Golgi membrane"/>
    <property type="evidence" value="ECO:0007669"/>
    <property type="project" value="TreeGrafter"/>
</dbReference>
<dbReference type="GO" id="GO:0005096">
    <property type="term" value="F:GTPase activator activity"/>
    <property type="evidence" value="ECO:0007669"/>
    <property type="project" value="UniProtKB-KW"/>
</dbReference>
<keyword evidence="9" id="KW-1185">Reference proteome</keyword>
<dbReference type="Proteomes" id="UP000054007">
    <property type="component" value="Unassembled WGS sequence"/>
</dbReference>
<dbReference type="OrthoDB" id="983479at2759"/>
<dbReference type="Gene3D" id="1.10.220.150">
    <property type="entry name" value="Arf GTPase activating protein"/>
    <property type="match status" value="1"/>
</dbReference>
<gene>
    <name evidence="8" type="ORF">CYLTODRAFT_420397</name>
</gene>
<evidence type="ECO:0000259" key="7">
    <source>
        <dbReference type="PROSITE" id="PS50115"/>
    </source>
</evidence>
<feature type="compositionally biased region" description="Low complexity" evidence="6">
    <location>
        <begin position="288"/>
        <end position="299"/>
    </location>
</feature>
<dbReference type="GO" id="GO:0030100">
    <property type="term" value="P:regulation of endocytosis"/>
    <property type="evidence" value="ECO:0007669"/>
    <property type="project" value="TreeGrafter"/>
</dbReference>
<dbReference type="InterPro" id="IPR038508">
    <property type="entry name" value="ArfGAP_dom_sf"/>
</dbReference>
<feature type="domain" description="Arf-GAP" evidence="7">
    <location>
        <begin position="8"/>
        <end position="132"/>
    </location>
</feature>
<feature type="compositionally biased region" description="Basic and acidic residues" evidence="6">
    <location>
        <begin position="304"/>
        <end position="314"/>
    </location>
</feature>
<dbReference type="CDD" id="cd08830">
    <property type="entry name" value="ArfGap_ArfGap1"/>
    <property type="match status" value="1"/>
</dbReference>
<dbReference type="SUPFAM" id="SSF57863">
    <property type="entry name" value="ArfGap/RecO-like zinc finger"/>
    <property type="match status" value="1"/>
</dbReference>
<dbReference type="SMART" id="SM00105">
    <property type="entry name" value="ArfGap"/>
    <property type="match status" value="1"/>
</dbReference>
<evidence type="ECO:0000256" key="4">
    <source>
        <dbReference type="ARBA" id="ARBA00022833"/>
    </source>
</evidence>
<reference evidence="8 9" key="1">
    <citation type="journal article" date="2015" name="Fungal Genet. Biol.">
        <title>Evolution of novel wood decay mechanisms in Agaricales revealed by the genome sequences of Fistulina hepatica and Cylindrobasidium torrendii.</title>
        <authorList>
            <person name="Floudas D."/>
            <person name="Held B.W."/>
            <person name="Riley R."/>
            <person name="Nagy L.G."/>
            <person name="Koehler G."/>
            <person name="Ransdell A.S."/>
            <person name="Younus H."/>
            <person name="Chow J."/>
            <person name="Chiniquy J."/>
            <person name="Lipzen A."/>
            <person name="Tritt A."/>
            <person name="Sun H."/>
            <person name="Haridas S."/>
            <person name="LaButti K."/>
            <person name="Ohm R.A."/>
            <person name="Kues U."/>
            <person name="Blanchette R.A."/>
            <person name="Grigoriev I.V."/>
            <person name="Minto R.E."/>
            <person name="Hibbett D.S."/>
        </authorList>
    </citation>
    <scope>NUCLEOTIDE SEQUENCE [LARGE SCALE GENOMIC DNA]</scope>
    <source>
        <strain evidence="8 9">FP15055 ss-10</strain>
    </source>
</reference>
<sequence length="314" mass="34523">MANQAELKKTLQELLKREELGNKICVDCSNPNPQWASISFAIFICLQCAGHHRGYGVHISFVRSVSMDTWSEEQVKKVSLGGNRAFKEFMRNYTPADVGGYVEGASNHDIYHSWAASQYREKLEYEVAGKDWSPSLPPINAPELRKSRVSSPPLGSPGLDERYRGFGNTEPVSSSPDPAGPDVMSSLRTGWGFFSSAVAGASKAVNEKMNDPTVRAYWQDAGRKASAVGTAANAWGKERFGVDVAERVGGVMEGVSGGPERNGYGRVDQGYGLMDDPDEPEHSALYDQPAKAQQQQQQPHQKKSSWDDADWKDF</sequence>